<evidence type="ECO:0000313" key="2">
    <source>
        <dbReference type="EMBL" id="KYG73308.1"/>
    </source>
</evidence>
<organism evidence="2 3">
    <name type="scientific">Roseivirga spongicola</name>
    <dbReference type="NCBI Taxonomy" id="333140"/>
    <lineage>
        <taxon>Bacteria</taxon>
        <taxon>Pseudomonadati</taxon>
        <taxon>Bacteroidota</taxon>
        <taxon>Cytophagia</taxon>
        <taxon>Cytophagales</taxon>
        <taxon>Roseivirgaceae</taxon>
        <taxon>Roseivirga</taxon>
    </lineage>
</organism>
<dbReference type="CDD" id="cd15482">
    <property type="entry name" value="Sialidase_non-viral"/>
    <property type="match status" value="1"/>
</dbReference>
<evidence type="ECO:0000256" key="1">
    <source>
        <dbReference type="SAM" id="SignalP"/>
    </source>
</evidence>
<evidence type="ECO:0008006" key="4">
    <source>
        <dbReference type="Google" id="ProtNLM"/>
    </source>
</evidence>
<gene>
    <name evidence="2" type="ORF">AWW68_11400</name>
</gene>
<dbReference type="Proteomes" id="UP000075606">
    <property type="component" value="Unassembled WGS sequence"/>
</dbReference>
<dbReference type="AlphaFoldDB" id="A0A150X3L0"/>
<feature type="signal peptide" evidence="1">
    <location>
        <begin position="1"/>
        <end position="19"/>
    </location>
</feature>
<dbReference type="OrthoDB" id="977338at2"/>
<dbReference type="InterPro" id="IPR036278">
    <property type="entry name" value="Sialidase_sf"/>
</dbReference>
<protein>
    <recommendedName>
        <fullName evidence="4">Exo-alpha-sialidase</fullName>
    </recommendedName>
</protein>
<dbReference type="EMBL" id="LRPC01000028">
    <property type="protein sequence ID" value="KYG73308.1"/>
    <property type="molecule type" value="Genomic_DNA"/>
</dbReference>
<evidence type="ECO:0000313" key="3">
    <source>
        <dbReference type="Proteomes" id="UP000075606"/>
    </source>
</evidence>
<keyword evidence="3" id="KW-1185">Reference proteome</keyword>
<dbReference type="RefSeq" id="WP_068221486.1">
    <property type="nucleotide sequence ID" value="NZ_CP139724.1"/>
</dbReference>
<name>A0A150X3L0_9BACT</name>
<accession>A0A150X3L0</accession>
<sequence>MHLKNQTFLLLFALLAAFACDPKEDIDPAIEAAGNMKFTQLMPTTAYATASSIMVSPNEKYMIFFGAHKPFYSKDGGQTVEELFVYGNADNTPINISNDGLFVYGGGVYDLDNIRSGSAAIHYATGVTDSGKLVYIQNDGANGKTFFIDDNGTYVSTGVRLEMDEDFYLGTWGEKMGFFDWRNKVIAEFDVSTQTYTQTTLANMDYKRLYGLGNSRNKVKTAYSYGYFAYAKEGGIIIITPEKEIRYYEYPEDYRIYRNTEGGMKLYKDKAYVNIYDRWGESKMHLATGNSIEPVDNVSAIAFGEESVFTQGFLEGGDRFRGGIIKTVNGQQEYLPLDMGYEYPAGYMFGKTYLIGEYAYAEDKVFNRNSEAYATSPIGNITSILHDEGRTIVYTATGTYTSSNGKDWSLESTDPLAPELVTKGADGVYHALTVQPKSYQSPGGGPITRSVDMTAYTSNDGINWTEVSGSSTNKAGRGPRLIASDGVVYMRDTNPGVNSVAYFSEDYGVTWVSFINGVNALTGEDVPEGFKTGHYELSTGKFVSIVFEFGGEMMISVCDSSTSGCTEQVLEVSFDAADMHTHDEEITLTASDELVFNTLEGIYISNPLK</sequence>
<feature type="chain" id="PRO_5007574018" description="Exo-alpha-sialidase" evidence="1">
    <location>
        <begin position="20"/>
        <end position="609"/>
    </location>
</feature>
<dbReference type="PROSITE" id="PS51257">
    <property type="entry name" value="PROKAR_LIPOPROTEIN"/>
    <property type="match status" value="1"/>
</dbReference>
<dbReference type="SUPFAM" id="SSF50939">
    <property type="entry name" value="Sialidases"/>
    <property type="match status" value="1"/>
</dbReference>
<keyword evidence="1" id="KW-0732">Signal</keyword>
<reference evidence="2 3" key="1">
    <citation type="submission" date="2016-01" db="EMBL/GenBank/DDBJ databases">
        <title>Genome sequencing of Roseivirga spongicola UST030701-084.</title>
        <authorList>
            <person name="Selvaratnam C."/>
            <person name="Thevarajoo S."/>
            <person name="Goh K.M."/>
            <person name="Ee R."/>
            <person name="Chan K.-G."/>
            <person name="Chong C.S."/>
        </authorList>
    </citation>
    <scope>NUCLEOTIDE SEQUENCE [LARGE SCALE GENOMIC DNA]</scope>
    <source>
        <strain evidence="2 3">UST030701-084</strain>
    </source>
</reference>
<proteinExistence type="predicted"/>
<comment type="caution">
    <text evidence="2">The sequence shown here is derived from an EMBL/GenBank/DDBJ whole genome shotgun (WGS) entry which is preliminary data.</text>
</comment>